<dbReference type="RefSeq" id="WP_168131906.1">
    <property type="nucleotide sequence ID" value="NZ_BMVZ01000011.1"/>
</dbReference>
<feature type="domain" description="Histidine kinase" evidence="13">
    <location>
        <begin position="225"/>
        <end position="417"/>
    </location>
</feature>
<dbReference type="InterPro" id="IPR036097">
    <property type="entry name" value="HisK_dim/P_sf"/>
</dbReference>
<dbReference type="InterPro" id="IPR005467">
    <property type="entry name" value="His_kinase_dom"/>
</dbReference>
<dbReference type="Gene3D" id="3.30.565.10">
    <property type="entry name" value="Histidine kinase-like ATPase, C-terminal domain"/>
    <property type="match status" value="1"/>
</dbReference>
<sequence>MNAVRDLLNWRSLRWKIALLVAVACCAVALTIGVLVHRSTLARSLNDGGAKAVSQLSEAVRDYERNGVPPDGLETSPEAMPGELLHRLRDRQGTAGGAVTWYEAPDRGDHPSMWAAQTYRGRPVAVQVDMTSDLLTRRALDRHMWKASLIALAVVVPVSALVAELPNRRLRRVARTAGRIASGDLTARIEARRGGDEITAISAAVDSMADSLHGRLLTEQRFTADVAHELRTPLMGLVTAAGLLPESEATDLVRDRVGVLRTLVEDLLEISRLDAGSERADLMTVPPAEVVEESLARAGLRVHLTSTDVLPARTDPRRLDRIVVNLVVNAHRHGRPPVEVHVAGTTVTVRDHGEGFPPELLAEGPQRFRTGASERGRGHGLGLTIALGQARVIGASLSFANAPDGGAVATLTLPRAEKDKAEGREGQGRGPSEGRARAEKDEKHEKDDKDVKDEKDEKVG</sequence>
<evidence type="ECO:0000259" key="13">
    <source>
        <dbReference type="PROSITE" id="PS50109"/>
    </source>
</evidence>
<dbReference type="Gene3D" id="1.10.287.130">
    <property type="match status" value="1"/>
</dbReference>
<dbReference type="SUPFAM" id="SSF158472">
    <property type="entry name" value="HAMP domain-like"/>
    <property type="match status" value="1"/>
</dbReference>
<dbReference type="InterPro" id="IPR003660">
    <property type="entry name" value="HAMP_dom"/>
</dbReference>
<dbReference type="PROSITE" id="PS50885">
    <property type="entry name" value="HAMP"/>
    <property type="match status" value="1"/>
</dbReference>
<dbReference type="SMART" id="SM00304">
    <property type="entry name" value="HAMP"/>
    <property type="match status" value="1"/>
</dbReference>
<evidence type="ECO:0000256" key="12">
    <source>
        <dbReference type="SAM" id="Phobius"/>
    </source>
</evidence>
<dbReference type="Gene3D" id="6.10.340.10">
    <property type="match status" value="1"/>
</dbReference>
<keyword evidence="9" id="KW-0902">Two-component regulatory system</keyword>
<reference evidence="15 16" key="1">
    <citation type="submission" date="2020-03" db="EMBL/GenBank/DDBJ databases">
        <title>WGS of actinomycetes isolated from Thailand.</title>
        <authorList>
            <person name="Thawai C."/>
        </authorList>
    </citation>
    <scope>NUCLEOTIDE SEQUENCE [LARGE SCALE GENOMIC DNA]</scope>
    <source>
        <strain evidence="15 16">NBRC 13905</strain>
    </source>
</reference>
<dbReference type="InterPro" id="IPR003661">
    <property type="entry name" value="HisK_dim/P_dom"/>
</dbReference>
<dbReference type="Pfam" id="PF00672">
    <property type="entry name" value="HAMP"/>
    <property type="match status" value="1"/>
</dbReference>
<dbReference type="PROSITE" id="PS50109">
    <property type="entry name" value="HIS_KIN"/>
    <property type="match status" value="1"/>
</dbReference>
<dbReference type="Pfam" id="PF02518">
    <property type="entry name" value="HATPase_c"/>
    <property type="match status" value="1"/>
</dbReference>
<keyword evidence="10 12" id="KW-0472">Membrane</keyword>
<evidence type="ECO:0000313" key="15">
    <source>
        <dbReference type="EMBL" id="NJP15986.1"/>
    </source>
</evidence>
<dbReference type="InterPro" id="IPR036890">
    <property type="entry name" value="HATPase_C_sf"/>
</dbReference>
<feature type="region of interest" description="Disordered" evidence="11">
    <location>
        <begin position="412"/>
        <end position="460"/>
    </location>
</feature>
<dbReference type="SUPFAM" id="SSF55874">
    <property type="entry name" value="ATPase domain of HSP90 chaperone/DNA topoisomerase II/histidine kinase"/>
    <property type="match status" value="1"/>
</dbReference>
<comment type="subcellular location">
    <subcellularLocation>
        <location evidence="2">Cell membrane</location>
    </subcellularLocation>
</comment>
<evidence type="ECO:0000256" key="8">
    <source>
        <dbReference type="ARBA" id="ARBA00022989"/>
    </source>
</evidence>
<comment type="caution">
    <text evidence="15">The sequence shown here is derived from an EMBL/GenBank/DDBJ whole genome shotgun (WGS) entry which is preliminary data.</text>
</comment>
<dbReference type="EMBL" id="JAATEL010000017">
    <property type="protein sequence ID" value="NJP15986.1"/>
    <property type="molecule type" value="Genomic_DNA"/>
</dbReference>
<evidence type="ECO:0000256" key="1">
    <source>
        <dbReference type="ARBA" id="ARBA00000085"/>
    </source>
</evidence>
<evidence type="ECO:0000256" key="9">
    <source>
        <dbReference type="ARBA" id="ARBA00023012"/>
    </source>
</evidence>
<name>A0ABX0YTT3_STRTL</name>
<dbReference type="SMART" id="SM00387">
    <property type="entry name" value="HATPase_c"/>
    <property type="match status" value="1"/>
</dbReference>
<dbReference type="Proteomes" id="UP000635996">
    <property type="component" value="Unassembled WGS sequence"/>
</dbReference>
<gene>
    <name evidence="15" type="ORF">HCJ95_17255</name>
</gene>
<evidence type="ECO:0000256" key="6">
    <source>
        <dbReference type="ARBA" id="ARBA00022692"/>
    </source>
</evidence>
<dbReference type="InterPro" id="IPR003594">
    <property type="entry name" value="HATPase_dom"/>
</dbReference>
<evidence type="ECO:0000256" key="10">
    <source>
        <dbReference type="ARBA" id="ARBA00023136"/>
    </source>
</evidence>
<proteinExistence type="predicted"/>
<dbReference type="EC" id="2.7.13.3" evidence="3"/>
<keyword evidence="16" id="KW-1185">Reference proteome</keyword>
<comment type="catalytic activity">
    <reaction evidence="1">
        <text>ATP + protein L-histidine = ADP + protein N-phospho-L-histidine.</text>
        <dbReference type="EC" id="2.7.13.3"/>
    </reaction>
</comment>
<dbReference type="PANTHER" id="PTHR45436">
    <property type="entry name" value="SENSOR HISTIDINE KINASE YKOH"/>
    <property type="match status" value="1"/>
</dbReference>
<feature type="compositionally biased region" description="Basic and acidic residues" evidence="11">
    <location>
        <begin position="415"/>
        <end position="460"/>
    </location>
</feature>
<evidence type="ECO:0000256" key="7">
    <source>
        <dbReference type="ARBA" id="ARBA00022777"/>
    </source>
</evidence>
<protein>
    <recommendedName>
        <fullName evidence="3">histidine kinase</fullName>
        <ecNumber evidence="3">2.7.13.3</ecNumber>
    </recommendedName>
</protein>
<keyword evidence="8 12" id="KW-1133">Transmembrane helix</keyword>
<dbReference type="CDD" id="cd00082">
    <property type="entry name" value="HisKA"/>
    <property type="match status" value="1"/>
</dbReference>
<accession>A0ABX0YTT3</accession>
<evidence type="ECO:0000256" key="3">
    <source>
        <dbReference type="ARBA" id="ARBA00012438"/>
    </source>
</evidence>
<evidence type="ECO:0000259" key="14">
    <source>
        <dbReference type="PROSITE" id="PS50885"/>
    </source>
</evidence>
<evidence type="ECO:0000256" key="11">
    <source>
        <dbReference type="SAM" id="MobiDB-lite"/>
    </source>
</evidence>
<dbReference type="CDD" id="cd06225">
    <property type="entry name" value="HAMP"/>
    <property type="match status" value="1"/>
</dbReference>
<feature type="domain" description="HAMP" evidence="14">
    <location>
        <begin position="168"/>
        <end position="217"/>
    </location>
</feature>
<dbReference type="Pfam" id="PF00512">
    <property type="entry name" value="HisKA"/>
    <property type="match status" value="1"/>
</dbReference>
<evidence type="ECO:0000256" key="4">
    <source>
        <dbReference type="ARBA" id="ARBA00022553"/>
    </source>
</evidence>
<keyword evidence="4" id="KW-0597">Phosphoprotein</keyword>
<dbReference type="InterPro" id="IPR004358">
    <property type="entry name" value="Sig_transdc_His_kin-like_C"/>
</dbReference>
<evidence type="ECO:0000313" key="16">
    <source>
        <dbReference type="Proteomes" id="UP000635996"/>
    </source>
</evidence>
<dbReference type="PANTHER" id="PTHR45436:SF5">
    <property type="entry name" value="SENSOR HISTIDINE KINASE TRCS"/>
    <property type="match status" value="1"/>
</dbReference>
<evidence type="ECO:0000256" key="2">
    <source>
        <dbReference type="ARBA" id="ARBA00004236"/>
    </source>
</evidence>
<dbReference type="SMART" id="SM00388">
    <property type="entry name" value="HisKA"/>
    <property type="match status" value="1"/>
</dbReference>
<dbReference type="PRINTS" id="PR00344">
    <property type="entry name" value="BCTRLSENSOR"/>
</dbReference>
<keyword evidence="5" id="KW-0808">Transferase</keyword>
<dbReference type="GO" id="GO:0016301">
    <property type="term" value="F:kinase activity"/>
    <property type="evidence" value="ECO:0007669"/>
    <property type="project" value="UniProtKB-KW"/>
</dbReference>
<keyword evidence="6 12" id="KW-0812">Transmembrane</keyword>
<organism evidence="15 16">
    <name type="scientific">Streptomyces thermoviolaceus subsp. thermoviolaceus</name>
    <dbReference type="NCBI Taxonomy" id="66860"/>
    <lineage>
        <taxon>Bacteria</taxon>
        <taxon>Bacillati</taxon>
        <taxon>Actinomycetota</taxon>
        <taxon>Actinomycetes</taxon>
        <taxon>Kitasatosporales</taxon>
        <taxon>Streptomycetaceae</taxon>
        <taxon>Streptomyces</taxon>
    </lineage>
</organism>
<dbReference type="SUPFAM" id="SSF47384">
    <property type="entry name" value="Homodimeric domain of signal transducing histidine kinase"/>
    <property type="match status" value="1"/>
</dbReference>
<evidence type="ECO:0000256" key="5">
    <source>
        <dbReference type="ARBA" id="ARBA00022679"/>
    </source>
</evidence>
<feature type="transmembrane region" description="Helical" evidence="12">
    <location>
        <begin position="17"/>
        <end position="36"/>
    </location>
</feature>
<dbReference type="InterPro" id="IPR050428">
    <property type="entry name" value="TCS_sensor_his_kinase"/>
</dbReference>
<keyword evidence="7 15" id="KW-0418">Kinase</keyword>